<reference evidence="2 4" key="2">
    <citation type="submission" date="2018-11" db="EMBL/GenBank/DDBJ databases">
        <authorList>
            <consortium name="Pathogen Informatics"/>
        </authorList>
    </citation>
    <scope>NUCLEOTIDE SEQUENCE [LARGE SCALE GENOMIC DNA]</scope>
</reference>
<dbReference type="InterPro" id="IPR029201">
    <property type="entry name" value="Jiraiya"/>
</dbReference>
<protein>
    <submittedName>
        <fullName evidence="5">Aa_trans domain-containing protein</fullName>
    </submittedName>
</protein>
<evidence type="ECO:0000256" key="1">
    <source>
        <dbReference type="SAM" id="Phobius"/>
    </source>
</evidence>
<evidence type="ECO:0000313" key="5">
    <source>
        <dbReference type="WBParaSite" id="DME_0000421201-mRNA-1"/>
    </source>
</evidence>
<keyword evidence="4" id="KW-1185">Reference proteome</keyword>
<feature type="transmembrane region" description="Helical" evidence="1">
    <location>
        <begin position="130"/>
        <end position="150"/>
    </location>
</feature>
<dbReference type="Proteomes" id="UP000274756">
    <property type="component" value="Unassembled WGS sequence"/>
</dbReference>
<name>A0A0N4UAM4_DRAME</name>
<evidence type="ECO:0000313" key="2">
    <source>
        <dbReference type="EMBL" id="VDN58122.1"/>
    </source>
</evidence>
<dbReference type="AlphaFoldDB" id="A0A0N4UAM4"/>
<feature type="transmembrane region" description="Helical" evidence="1">
    <location>
        <begin position="85"/>
        <end position="104"/>
    </location>
</feature>
<evidence type="ECO:0000313" key="4">
    <source>
        <dbReference type="Proteomes" id="UP000274756"/>
    </source>
</evidence>
<keyword evidence="1" id="KW-0812">Transmembrane</keyword>
<keyword evidence="1" id="KW-1133">Transmembrane helix</keyword>
<reference evidence="5" key="1">
    <citation type="submission" date="2017-02" db="UniProtKB">
        <authorList>
            <consortium name="WormBaseParasite"/>
        </authorList>
    </citation>
    <scope>IDENTIFICATION</scope>
</reference>
<organism evidence="3 5">
    <name type="scientific">Dracunculus medinensis</name>
    <name type="common">Guinea worm</name>
    <dbReference type="NCBI Taxonomy" id="318479"/>
    <lineage>
        <taxon>Eukaryota</taxon>
        <taxon>Metazoa</taxon>
        <taxon>Ecdysozoa</taxon>
        <taxon>Nematoda</taxon>
        <taxon>Chromadorea</taxon>
        <taxon>Rhabditida</taxon>
        <taxon>Spirurina</taxon>
        <taxon>Dracunculoidea</taxon>
        <taxon>Dracunculidae</taxon>
        <taxon>Dracunculus</taxon>
    </lineage>
</organism>
<dbReference type="Pfam" id="PF15038">
    <property type="entry name" value="Jiraiya"/>
    <property type="match status" value="1"/>
</dbReference>
<dbReference type="WBParaSite" id="DME_0000421201-mRNA-1">
    <property type="protein sequence ID" value="DME_0000421201-mRNA-1"/>
    <property type="gene ID" value="DME_0000421201"/>
</dbReference>
<feature type="transmembrane region" description="Helical" evidence="1">
    <location>
        <begin position="214"/>
        <end position="236"/>
    </location>
</feature>
<accession>A0A0N4UAM4</accession>
<evidence type="ECO:0000313" key="3">
    <source>
        <dbReference type="Proteomes" id="UP000038040"/>
    </source>
</evidence>
<sequence>MEYYNEPIFFSWLLGLMSALPVINSTPLRAPLARNSSFFSDFNQHSAIPFNRRIHSVKRKMPNEADTNFHKDDLIGKITASRVKFSLLILAFMSISSILFVYIANQKFAIHYPSINNNVYMLPREITSSISYLSLVSSISTFFISAVQLFSALNMLRIDPTSADNKNLGESLLLSDTSGISDPLWFLTPNNYLVVGCVLNSTMIPITIKSAWKFIGISIGLISILICLLSVVHSVYTISFHSESNFSDKLHQGNLSTLV</sequence>
<keyword evidence="1" id="KW-0472">Membrane</keyword>
<dbReference type="EMBL" id="UYYG01001165">
    <property type="protein sequence ID" value="VDN58122.1"/>
    <property type="molecule type" value="Genomic_DNA"/>
</dbReference>
<proteinExistence type="predicted"/>
<gene>
    <name evidence="2" type="ORF">DME_LOCUS8095</name>
</gene>
<dbReference type="Proteomes" id="UP000038040">
    <property type="component" value="Unplaced"/>
</dbReference>
<dbReference type="OrthoDB" id="5837516at2759"/>